<dbReference type="InterPro" id="IPR029016">
    <property type="entry name" value="GAF-like_dom_sf"/>
</dbReference>
<dbReference type="SUPFAM" id="SSF55781">
    <property type="entry name" value="GAF domain-like"/>
    <property type="match status" value="1"/>
</dbReference>
<dbReference type="PROSITE" id="PS51078">
    <property type="entry name" value="ICLR_ED"/>
    <property type="match status" value="1"/>
</dbReference>
<evidence type="ECO:0000256" key="3">
    <source>
        <dbReference type="ARBA" id="ARBA00023163"/>
    </source>
</evidence>
<dbReference type="InterPro" id="IPR014757">
    <property type="entry name" value="Tscrpt_reg_IclR_C"/>
</dbReference>
<accession>A0A2A4T922</accession>
<sequence length="261" mass="29511">MKREKEKYSIQAVENAMDVLEQFKGDKAELGITELSRNLSLHKNNIFRLLATLESRGYIEQNKNNDHYRLGIKSLELGKAFLSHTGLIKVSIGMLEDLCSQVNETTYLGIMRENQVFYIEDAESNQCLRVASRVGTRMSPLCTAIGKIMLAHADEDSRDQVMKDNSFVRYTPYTVIDQNVFLKDLQETKERGYALDKEEKDLGVVCIAGPVYNYNDEIVAGISISGPATRLTDDTVKEFYAPRVMECCRRVSTAIGYTGYS</sequence>
<dbReference type="EMBL" id="NVSR01000013">
    <property type="protein sequence ID" value="PCI29507.1"/>
    <property type="molecule type" value="Genomic_DNA"/>
</dbReference>
<dbReference type="Pfam" id="PF09339">
    <property type="entry name" value="HTH_IclR"/>
    <property type="match status" value="1"/>
</dbReference>
<evidence type="ECO:0000259" key="5">
    <source>
        <dbReference type="PROSITE" id="PS51078"/>
    </source>
</evidence>
<keyword evidence="1" id="KW-0805">Transcription regulation</keyword>
<dbReference type="InterPro" id="IPR005471">
    <property type="entry name" value="Tscrpt_reg_IclR_N"/>
</dbReference>
<evidence type="ECO:0000256" key="1">
    <source>
        <dbReference type="ARBA" id="ARBA00023015"/>
    </source>
</evidence>
<dbReference type="InterPro" id="IPR036390">
    <property type="entry name" value="WH_DNA-bd_sf"/>
</dbReference>
<proteinExistence type="predicted"/>
<dbReference type="PROSITE" id="PS51077">
    <property type="entry name" value="HTH_ICLR"/>
    <property type="match status" value="1"/>
</dbReference>
<organism evidence="6 7">
    <name type="scientific">SAR324 cluster bacterium</name>
    <dbReference type="NCBI Taxonomy" id="2024889"/>
    <lineage>
        <taxon>Bacteria</taxon>
        <taxon>Deltaproteobacteria</taxon>
        <taxon>SAR324 cluster</taxon>
    </lineage>
</organism>
<dbReference type="Proteomes" id="UP000218113">
    <property type="component" value="Unassembled WGS sequence"/>
</dbReference>
<evidence type="ECO:0000259" key="4">
    <source>
        <dbReference type="PROSITE" id="PS51077"/>
    </source>
</evidence>
<reference evidence="7" key="1">
    <citation type="submission" date="2017-08" db="EMBL/GenBank/DDBJ databases">
        <title>A dynamic microbial community with high functional redundancy inhabits the cold, oxic subseafloor aquifer.</title>
        <authorList>
            <person name="Tully B.J."/>
            <person name="Wheat C.G."/>
            <person name="Glazer B.T."/>
            <person name="Huber J.A."/>
        </authorList>
    </citation>
    <scope>NUCLEOTIDE SEQUENCE [LARGE SCALE GENOMIC DNA]</scope>
</reference>
<name>A0A2A4T922_9DELT</name>
<keyword evidence="2" id="KW-0238">DNA-binding</keyword>
<feature type="domain" description="IclR-ED" evidence="5">
    <location>
        <begin position="73"/>
        <end position="257"/>
    </location>
</feature>
<dbReference type="Gene3D" id="3.30.450.40">
    <property type="match status" value="1"/>
</dbReference>
<dbReference type="Gene3D" id="1.10.10.10">
    <property type="entry name" value="Winged helix-like DNA-binding domain superfamily/Winged helix DNA-binding domain"/>
    <property type="match status" value="1"/>
</dbReference>
<evidence type="ECO:0000313" key="7">
    <source>
        <dbReference type="Proteomes" id="UP000218113"/>
    </source>
</evidence>
<feature type="domain" description="HTH iclR-type" evidence="4">
    <location>
        <begin position="10"/>
        <end position="72"/>
    </location>
</feature>
<dbReference type="Pfam" id="PF01614">
    <property type="entry name" value="IclR_C"/>
    <property type="match status" value="1"/>
</dbReference>
<evidence type="ECO:0000313" key="6">
    <source>
        <dbReference type="EMBL" id="PCI29507.1"/>
    </source>
</evidence>
<dbReference type="GO" id="GO:0003700">
    <property type="term" value="F:DNA-binding transcription factor activity"/>
    <property type="evidence" value="ECO:0007669"/>
    <property type="project" value="TreeGrafter"/>
</dbReference>
<comment type="caution">
    <text evidence="6">The sequence shown here is derived from an EMBL/GenBank/DDBJ whole genome shotgun (WGS) entry which is preliminary data.</text>
</comment>
<dbReference type="GO" id="GO:0003677">
    <property type="term" value="F:DNA binding"/>
    <property type="evidence" value="ECO:0007669"/>
    <property type="project" value="UniProtKB-KW"/>
</dbReference>
<protein>
    <submittedName>
        <fullName evidence="6">IclR family transcriptional regulator</fullName>
    </submittedName>
</protein>
<dbReference type="SUPFAM" id="SSF46785">
    <property type="entry name" value="Winged helix' DNA-binding domain"/>
    <property type="match status" value="1"/>
</dbReference>
<dbReference type="InterPro" id="IPR050707">
    <property type="entry name" value="HTH_MetabolicPath_Reg"/>
</dbReference>
<dbReference type="PANTHER" id="PTHR30136:SF24">
    <property type="entry name" value="HTH-TYPE TRANSCRIPTIONAL REPRESSOR ALLR"/>
    <property type="match status" value="1"/>
</dbReference>
<dbReference type="SMART" id="SM00346">
    <property type="entry name" value="HTH_ICLR"/>
    <property type="match status" value="1"/>
</dbReference>
<evidence type="ECO:0000256" key="2">
    <source>
        <dbReference type="ARBA" id="ARBA00023125"/>
    </source>
</evidence>
<dbReference type="InterPro" id="IPR036388">
    <property type="entry name" value="WH-like_DNA-bd_sf"/>
</dbReference>
<dbReference type="GO" id="GO:0045892">
    <property type="term" value="P:negative regulation of DNA-templated transcription"/>
    <property type="evidence" value="ECO:0007669"/>
    <property type="project" value="TreeGrafter"/>
</dbReference>
<dbReference type="PANTHER" id="PTHR30136">
    <property type="entry name" value="HELIX-TURN-HELIX TRANSCRIPTIONAL REGULATOR, ICLR FAMILY"/>
    <property type="match status" value="1"/>
</dbReference>
<dbReference type="FunFam" id="1.10.10.10:FF:000056">
    <property type="entry name" value="IclR family transcriptional regulator"/>
    <property type="match status" value="1"/>
</dbReference>
<dbReference type="AlphaFoldDB" id="A0A2A4T922"/>
<keyword evidence="3" id="KW-0804">Transcription</keyword>
<gene>
    <name evidence="6" type="ORF">COB67_03885</name>
</gene>